<dbReference type="AlphaFoldDB" id="A0AAD7MTI3"/>
<accession>A0AAD7MTI3</accession>
<dbReference type="Proteomes" id="UP001215598">
    <property type="component" value="Unassembled WGS sequence"/>
</dbReference>
<sequence length="156" mass="16066">MTTDHQRPVNDTLVDFGGAVDLMAAHVHTALTTPLSDFPDALGGVITACDGVHNVGRFPPATPTPAPAPPLPSFVRTTAPWAAGLLFGIVPPVPFTAVPDNGGKWFAITRGHYIGLTQNSAISLNAVTGFSEKFSNQVDALAHFNGALASGALAVV</sequence>
<gene>
    <name evidence="1" type="ORF">B0H16DRAFT_1733354</name>
</gene>
<evidence type="ECO:0000313" key="1">
    <source>
        <dbReference type="EMBL" id="KAJ7731415.1"/>
    </source>
</evidence>
<comment type="caution">
    <text evidence="1">The sequence shown here is derived from an EMBL/GenBank/DDBJ whole genome shotgun (WGS) entry which is preliminary data.</text>
</comment>
<organism evidence="1 2">
    <name type="scientific">Mycena metata</name>
    <dbReference type="NCBI Taxonomy" id="1033252"/>
    <lineage>
        <taxon>Eukaryota</taxon>
        <taxon>Fungi</taxon>
        <taxon>Dikarya</taxon>
        <taxon>Basidiomycota</taxon>
        <taxon>Agaricomycotina</taxon>
        <taxon>Agaricomycetes</taxon>
        <taxon>Agaricomycetidae</taxon>
        <taxon>Agaricales</taxon>
        <taxon>Marasmiineae</taxon>
        <taxon>Mycenaceae</taxon>
        <taxon>Mycena</taxon>
    </lineage>
</organism>
<evidence type="ECO:0000313" key="2">
    <source>
        <dbReference type="Proteomes" id="UP001215598"/>
    </source>
</evidence>
<dbReference type="EMBL" id="JARKIB010000153">
    <property type="protein sequence ID" value="KAJ7731415.1"/>
    <property type="molecule type" value="Genomic_DNA"/>
</dbReference>
<keyword evidence="2" id="KW-1185">Reference proteome</keyword>
<protein>
    <submittedName>
        <fullName evidence="1">Uncharacterized protein</fullName>
    </submittedName>
</protein>
<name>A0AAD7MTI3_9AGAR</name>
<proteinExistence type="predicted"/>
<reference evidence="1" key="1">
    <citation type="submission" date="2023-03" db="EMBL/GenBank/DDBJ databases">
        <title>Massive genome expansion in bonnet fungi (Mycena s.s.) driven by repeated elements and novel gene families across ecological guilds.</title>
        <authorList>
            <consortium name="Lawrence Berkeley National Laboratory"/>
            <person name="Harder C.B."/>
            <person name="Miyauchi S."/>
            <person name="Viragh M."/>
            <person name="Kuo A."/>
            <person name="Thoen E."/>
            <person name="Andreopoulos B."/>
            <person name="Lu D."/>
            <person name="Skrede I."/>
            <person name="Drula E."/>
            <person name="Henrissat B."/>
            <person name="Morin E."/>
            <person name="Kohler A."/>
            <person name="Barry K."/>
            <person name="LaButti K."/>
            <person name="Morin E."/>
            <person name="Salamov A."/>
            <person name="Lipzen A."/>
            <person name="Mereny Z."/>
            <person name="Hegedus B."/>
            <person name="Baldrian P."/>
            <person name="Stursova M."/>
            <person name="Weitz H."/>
            <person name="Taylor A."/>
            <person name="Grigoriev I.V."/>
            <person name="Nagy L.G."/>
            <person name="Martin F."/>
            <person name="Kauserud H."/>
        </authorList>
    </citation>
    <scope>NUCLEOTIDE SEQUENCE</scope>
    <source>
        <strain evidence="1">CBHHK182m</strain>
    </source>
</reference>